<keyword evidence="7" id="KW-1185">Reference proteome</keyword>
<protein>
    <recommendedName>
        <fullName evidence="8">NB-ARC domain-containing protein</fullName>
    </recommendedName>
</protein>
<dbReference type="PRINTS" id="PR00364">
    <property type="entry name" value="DISEASERSIST"/>
</dbReference>
<dbReference type="GO" id="GO:0009626">
    <property type="term" value="P:plant-type hypersensitive response"/>
    <property type="evidence" value="ECO:0007669"/>
    <property type="project" value="UniProtKB-ARBA"/>
</dbReference>
<evidence type="ECO:0008006" key="8">
    <source>
        <dbReference type="Google" id="ProtNLM"/>
    </source>
</evidence>
<dbReference type="SUPFAM" id="SSF52047">
    <property type="entry name" value="RNI-like"/>
    <property type="match status" value="1"/>
</dbReference>
<dbReference type="Gene3D" id="1.10.10.10">
    <property type="entry name" value="Winged helix-like DNA-binding domain superfamily/Winged helix DNA-binding domain"/>
    <property type="match status" value="1"/>
</dbReference>
<keyword evidence="1" id="KW-0677">Repeat</keyword>
<reference evidence="6" key="2">
    <citation type="submission" date="2015-03" db="UniProtKB">
        <authorList>
            <consortium name="EnsemblPlants"/>
        </authorList>
    </citation>
    <scope>IDENTIFICATION</scope>
</reference>
<dbReference type="Pfam" id="PF23559">
    <property type="entry name" value="WHD_DRP"/>
    <property type="match status" value="1"/>
</dbReference>
<dbReference type="STRING" id="65489.A0A0D3H2P5"/>
<dbReference type="InterPro" id="IPR002182">
    <property type="entry name" value="NB-ARC"/>
</dbReference>
<reference evidence="6" key="1">
    <citation type="journal article" date="2009" name="Rice">
        <title>De Novo Next Generation Sequencing of Plant Genomes.</title>
        <authorList>
            <person name="Rounsley S."/>
            <person name="Marri P.R."/>
            <person name="Yu Y."/>
            <person name="He R."/>
            <person name="Sisneros N."/>
            <person name="Goicoechea J.L."/>
            <person name="Lee S.J."/>
            <person name="Angelova A."/>
            <person name="Kudrna D."/>
            <person name="Luo M."/>
            <person name="Affourtit J."/>
            <person name="Desany B."/>
            <person name="Knight J."/>
            <person name="Niazi F."/>
            <person name="Egholm M."/>
            <person name="Wing R.A."/>
        </authorList>
    </citation>
    <scope>NUCLEOTIDE SEQUENCE [LARGE SCALE GENOMIC DNA]</scope>
    <source>
        <strain evidence="6">cv. IRGC 105608</strain>
    </source>
</reference>
<feature type="domain" description="NB-ARC" evidence="3">
    <location>
        <begin position="123"/>
        <end position="276"/>
    </location>
</feature>
<evidence type="ECO:0000259" key="4">
    <source>
        <dbReference type="Pfam" id="PF23559"/>
    </source>
</evidence>
<dbReference type="Proteomes" id="UP000026960">
    <property type="component" value="Chromosome 8"/>
</dbReference>
<dbReference type="InterPro" id="IPR044974">
    <property type="entry name" value="Disease_R_plants"/>
</dbReference>
<dbReference type="GO" id="GO:0043531">
    <property type="term" value="F:ADP binding"/>
    <property type="evidence" value="ECO:0007669"/>
    <property type="project" value="InterPro"/>
</dbReference>
<dbReference type="InterPro" id="IPR027417">
    <property type="entry name" value="P-loop_NTPase"/>
</dbReference>
<dbReference type="Pfam" id="PF23598">
    <property type="entry name" value="LRR_14"/>
    <property type="match status" value="1"/>
</dbReference>
<name>A0A0D3H2P5_9ORYZ</name>
<accession>A0A0D3H2P5</accession>
<dbReference type="Gramene" id="OBART08G22050.1">
    <property type="protein sequence ID" value="OBART08G22050.1"/>
    <property type="gene ID" value="OBART08G22050"/>
</dbReference>
<proteinExistence type="predicted"/>
<keyword evidence="2" id="KW-0611">Plant defense</keyword>
<dbReference type="PANTHER" id="PTHR23155">
    <property type="entry name" value="DISEASE RESISTANCE PROTEIN RP"/>
    <property type="match status" value="1"/>
</dbReference>
<dbReference type="Gene3D" id="1.10.8.430">
    <property type="entry name" value="Helical domain of apoptotic protease-activating factors"/>
    <property type="match status" value="1"/>
</dbReference>
<evidence type="ECO:0000313" key="6">
    <source>
        <dbReference type="EnsemblPlants" id="OBART08G22050.1"/>
    </source>
</evidence>
<dbReference type="HOGENOM" id="CLU_000837_25_4_1"/>
<dbReference type="InterPro" id="IPR036388">
    <property type="entry name" value="WH-like_DNA-bd_sf"/>
</dbReference>
<dbReference type="PaxDb" id="65489-OBART08G22050.1"/>
<evidence type="ECO:0000313" key="7">
    <source>
        <dbReference type="Proteomes" id="UP000026960"/>
    </source>
</evidence>
<feature type="domain" description="NB-ARC" evidence="3">
    <location>
        <begin position="13"/>
        <end position="88"/>
    </location>
</feature>
<dbReference type="InterPro" id="IPR058922">
    <property type="entry name" value="WHD_DRP"/>
</dbReference>
<evidence type="ECO:0000259" key="3">
    <source>
        <dbReference type="Pfam" id="PF00931"/>
    </source>
</evidence>
<dbReference type="SUPFAM" id="SSF52540">
    <property type="entry name" value="P-loop containing nucleoside triphosphate hydrolases"/>
    <property type="match status" value="1"/>
</dbReference>
<dbReference type="eggNOG" id="KOG4658">
    <property type="taxonomic scope" value="Eukaryota"/>
</dbReference>
<evidence type="ECO:0000256" key="1">
    <source>
        <dbReference type="ARBA" id="ARBA00022737"/>
    </source>
</evidence>
<feature type="domain" description="Disease resistance protein winged helix" evidence="4">
    <location>
        <begin position="365"/>
        <end position="437"/>
    </location>
</feature>
<feature type="domain" description="Disease resistance R13L4/SHOC-2-like LRR" evidence="5">
    <location>
        <begin position="492"/>
        <end position="861"/>
    </location>
</feature>
<dbReference type="Gene3D" id="3.40.50.300">
    <property type="entry name" value="P-loop containing nucleotide triphosphate hydrolases"/>
    <property type="match status" value="1"/>
</dbReference>
<dbReference type="GO" id="GO:0002758">
    <property type="term" value="P:innate immune response-activating signaling pathway"/>
    <property type="evidence" value="ECO:0007669"/>
    <property type="project" value="UniProtKB-ARBA"/>
</dbReference>
<dbReference type="Gene3D" id="3.80.10.10">
    <property type="entry name" value="Ribonuclease Inhibitor"/>
    <property type="match status" value="1"/>
</dbReference>
<dbReference type="EnsemblPlants" id="OBART08G22050.1">
    <property type="protein sequence ID" value="OBART08G22050.1"/>
    <property type="gene ID" value="OBART08G22050"/>
</dbReference>
<dbReference type="PANTHER" id="PTHR23155:SF1114">
    <property type="entry name" value="OS02G0475500 PROTEIN"/>
    <property type="match status" value="1"/>
</dbReference>
<dbReference type="FunFam" id="1.10.10.10:FF:000322">
    <property type="entry name" value="Probable disease resistance protein At1g63360"/>
    <property type="match status" value="1"/>
</dbReference>
<dbReference type="Pfam" id="PF00931">
    <property type="entry name" value="NB-ARC"/>
    <property type="match status" value="2"/>
</dbReference>
<organism evidence="6">
    <name type="scientific">Oryza barthii</name>
    <dbReference type="NCBI Taxonomy" id="65489"/>
    <lineage>
        <taxon>Eukaryota</taxon>
        <taxon>Viridiplantae</taxon>
        <taxon>Streptophyta</taxon>
        <taxon>Embryophyta</taxon>
        <taxon>Tracheophyta</taxon>
        <taxon>Spermatophyta</taxon>
        <taxon>Magnoliopsida</taxon>
        <taxon>Liliopsida</taxon>
        <taxon>Poales</taxon>
        <taxon>Poaceae</taxon>
        <taxon>BOP clade</taxon>
        <taxon>Oryzoideae</taxon>
        <taxon>Oryzeae</taxon>
        <taxon>Oryzinae</taxon>
        <taxon>Oryza</taxon>
    </lineage>
</organism>
<dbReference type="InterPro" id="IPR042197">
    <property type="entry name" value="Apaf_helical"/>
</dbReference>
<dbReference type="GO" id="GO:0042742">
    <property type="term" value="P:defense response to bacterium"/>
    <property type="evidence" value="ECO:0007669"/>
    <property type="project" value="UniProtKB-ARBA"/>
</dbReference>
<evidence type="ECO:0000259" key="5">
    <source>
        <dbReference type="Pfam" id="PF23598"/>
    </source>
</evidence>
<dbReference type="InterPro" id="IPR055414">
    <property type="entry name" value="LRR_R13L4/SHOC2-like"/>
</dbReference>
<sequence length="870" mass="99135">MVMAKEDDIHVFIRYVNEKNYLVMLNDLSTVEEWNQIRTYFPNNKKGSRVIVSTKQIGVATLCLGPESAATEVMPISSDKTLYAFYEKEASSSNTEVDIADSTATLNEFELIGREDERKDITNLVLQKDLQGLHVISVWGMGGIGKTTLVREVYQSPKLSGLFEKRAWATIMRPFNCSRLIKSLAVQLGDGTETVLTKLLQEKRYLIVLDDVWFVHEWDAIRSHLLETAGSCIIVTTRQESIAQHCSKKESDNIHMLKILQSDDARELFTKKVFKGTNWEEKYPELVGLVEPILKKCNGLPLAIVTIGGFLAKQPKSALAWRKLNEHISAELEMKSELGTIKTVLLKSYDGLSYNLKSCFLYLSIFPEDHNVNRKRLMQRWTAEGYTVEMRGKPKIEIAHDIFMELISRSMILPATKSIKVGRGIDYCQLHDLMREISITKSMEENLVFRLEEGCSSNNQGTTRHLAISSNWEGDKHEFESLVDLSRLRSLTMRMLRVLDLEDTENLVDHHLEHIGKLIHLRYLSLRQCRNICHLPDSLCDLRQLETLDIRRTCIAMLPKTIVKLRKLKYLHAGKRDACNYSCCIQPCVLMMDLDGRFPMLPRGSRKLKGLHTLRHVHLAWGNTVIQEIERLTHLRKLGVVGINKKNGPSFYSAISKLSQLESLSVRAGWYQGLRGCLDHGTSSSSSTSSPPENLQSLKLQGELGKLPQWIGKFQNLVKLRLWWTQLEDADAAIEVLGALPSLAILRLWYNSFNNDVVCLNFRQEQQEATAVVLFPSLRVLQLRRIGSVRLKSVQFGGGATPKLELLQFSYHPDSCGVGFLSGLNELKSLREFMLSDRQYRDDFVKDVEEQLANHPNPNKPLLKRFSAYN</sequence>
<evidence type="ECO:0000256" key="2">
    <source>
        <dbReference type="ARBA" id="ARBA00022821"/>
    </source>
</evidence>
<dbReference type="InterPro" id="IPR032675">
    <property type="entry name" value="LRR_dom_sf"/>
</dbReference>
<dbReference type="AlphaFoldDB" id="A0A0D3H2P5"/>